<gene>
    <name evidence="2" type="ORF">FIV01_17995</name>
</gene>
<dbReference type="InterPro" id="IPR037523">
    <property type="entry name" value="VOC_core"/>
</dbReference>
<accession>A0A5P9CR66</accession>
<dbReference type="AlphaFoldDB" id="A0A5P9CR66"/>
<sequence length="67" mass="7344">MKMNHLGIMVGDMTKAVGFYTQAMGLRVVMNNTKVIEERESAIGRMCIAVFGEGFAGFNNARDQGVE</sequence>
<dbReference type="SUPFAM" id="SSF54593">
    <property type="entry name" value="Glyoxalase/Bleomycin resistance protein/Dihydroxybiphenyl dioxygenase"/>
    <property type="match status" value="1"/>
</dbReference>
<keyword evidence="2" id="KW-0614">Plasmid</keyword>
<dbReference type="Pfam" id="PF00903">
    <property type="entry name" value="Glyoxalase"/>
    <property type="match status" value="1"/>
</dbReference>
<geneLocation type="plasmid" evidence="3">
    <name>pthaf100_a</name>
</geneLocation>
<dbReference type="Gene3D" id="3.10.180.10">
    <property type="entry name" value="2,3-Dihydroxybiphenyl 1,2-Dioxygenase, domain 1"/>
    <property type="match status" value="1"/>
</dbReference>
<dbReference type="InterPro" id="IPR004360">
    <property type="entry name" value="Glyas_Fos-R_dOase_dom"/>
</dbReference>
<reference evidence="2 3" key="1">
    <citation type="submission" date="2019-10" db="EMBL/GenBank/DDBJ databases">
        <title>Complete genome sequence of Vibrio sp. strain THAF100, isolated from non-filtered water from the water column of tank 6 of a marine aquarium containing stony-coral fragments. Water maintained at 26 degree C.</title>
        <authorList>
            <person name="Ruckert C."/>
            <person name="Franco A."/>
            <person name="Kalinowski J."/>
            <person name="Glaeser S."/>
        </authorList>
    </citation>
    <scope>NUCLEOTIDE SEQUENCE [LARGE SCALE GENOMIC DNA]</scope>
    <source>
        <strain evidence="2 3">THAF100</strain>
        <plasmid evidence="3">pthaf100_a</plasmid>
    </source>
</reference>
<dbReference type="InterPro" id="IPR029068">
    <property type="entry name" value="Glyas_Bleomycin-R_OHBP_Dase"/>
</dbReference>
<organism evidence="2 3">
    <name type="scientific">Vibrio aquimaris</name>
    <dbReference type="NCBI Taxonomy" id="2587862"/>
    <lineage>
        <taxon>Bacteria</taxon>
        <taxon>Pseudomonadati</taxon>
        <taxon>Pseudomonadota</taxon>
        <taxon>Gammaproteobacteria</taxon>
        <taxon>Vibrionales</taxon>
        <taxon>Vibrionaceae</taxon>
        <taxon>Vibrio</taxon>
    </lineage>
</organism>
<protein>
    <recommendedName>
        <fullName evidence="1">VOC domain-containing protein</fullName>
    </recommendedName>
</protein>
<feature type="domain" description="VOC" evidence="1">
    <location>
        <begin position="2"/>
        <end position="67"/>
    </location>
</feature>
<evidence type="ECO:0000313" key="3">
    <source>
        <dbReference type="Proteomes" id="UP000326936"/>
    </source>
</evidence>
<dbReference type="KEGG" id="vaq:FIV01_17995"/>
<evidence type="ECO:0000313" key="2">
    <source>
        <dbReference type="EMBL" id="QFT28287.1"/>
    </source>
</evidence>
<dbReference type="Proteomes" id="UP000326936">
    <property type="component" value="Plasmid pTHAF100_a"/>
</dbReference>
<dbReference type="PROSITE" id="PS51819">
    <property type="entry name" value="VOC"/>
    <property type="match status" value="1"/>
</dbReference>
<keyword evidence="3" id="KW-1185">Reference proteome</keyword>
<dbReference type="EMBL" id="CP045351">
    <property type="protein sequence ID" value="QFT28287.1"/>
    <property type="molecule type" value="Genomic_DNA"/>
</dbReference>
<name>A0A5P9CR66_9VIBR</name>
<proteinExistence type="predicted"/>
<evidence type="ECO:0000259" key="1">
    <source>
        <dbReference type="PROSITE" id="PS51819"/>
    </source>
</evidence>